<evidence type="ECO:0000256" key="6">
    <source>
        <dbReference type="ARBA" id="ARBA00023065"/>
    </source>
</evidence>
<reference evidence="13 14" key="1">
    <citation type="submission" date="2018-07" db="EMBL/GenBank/DDBJ databases">
        <title>Genomic Encyclopedia of Type Strains, Phase IV (KMG-IV): sequencing the most valuable type-strain genomes for metagenomic binning, comparative biology and taxonomic classification.</title>
        <authorList>
            <person name="Goeker M."/>
        </authorList>
    </citation>
    <scope>NUCLEOTIDE SEQUENCE [LARGE SCALE GENOMIC DNA]</scope>
    <source>
        <strain evidence="13 14">DSM 26725</strain>
    </source>
</reference>
<evidence type="ECO:0000256" key="8">
    <source>
        <dbReference type="ARBA" id="ARBA00023136"/>
    </source>
</evidence>
<dbReference type="Pfam" id="PF13505">
    <property type="entry name" value="OMP_b-brl"/>
    <property type="match status" value="1"/>
</dbReference>
<keyword evidence="6" id="KW-0406">Ion transport</keyword>
<organism evidence="13 14">
    <name type="scientific">Parasphingopyxis lamellibrachiae</name>
    <dbReference type="NCBI Taxonomy" id="680125"/>
    <lineage>
        <taxon>Bacteria</taxon>
        <taxon>Pseudomonadati</taxon>
        <taxon>Pseudomonadota</taxon>
        <taxon>Alphaproteobacteria</taxon>
        <taxon>Sphingomonadales</taxon>
        <taxon>Sphingomonadaceae</taxon>
        <taxon>Parasphingopyxis</taxon>
    </lineage>
</organism>
<accession>A0A3D9FE56</accession>
<dbReference type="OrthoDB" id="189250at2"/>
<keyword evidence="4" id="KW-0812">Transmembrane</keyword>
<dbReference type="Proteomes" id="UP000256310">
    <property type="component" value="Unassembled WGS sequence"/>
</dbReference>
<dbReference type="PANTHER" id="PTHR30329:SF21">
    <property type="entry name" value="LIPOPROTEIN YIAD-RELATED"/>
    <property type="match status" value="1"/>
</dbReference>
<dbReference type="GO" id="GO:0009279">
    <property type="term" value="C:cell outer membrane"/>
    <property type="evidence" value="ECO:0007669"/>
    <property type="project" value="UniProtKB-SubCell"/>
</dbReference>
<gene>
    <name evidence="13" type="ORF">DFR46_1043</name>
</gene>
<dbReference type="InterPro" id="IPR011250">
    <property type="entry name" value="OMP/PagP_B-barrel"/>
</dbReference>
<dbReference type="InterPro" id="IPR027385">
    <property type="entry name" value="Beta-barrel_OMP"/>
</dbReference>
<evidence type="ECO:0000256" key="1">
    <source>
        <dbReference type="ARBA" id="ARBA00004571"/>
    </source>
</evidence>
<keyword evidence="7" id="KW-0626">Porin</keyword>
<sequence length="380" mass="40303">MAATPALARDDSWYIGAEAGGTIISNADIDVTNSAGVFANNAYSINTEPGFDVGGILGYDFGWFRLEADVSYRRAEVTTIEQNLGSILPIAGTVTGTSVNYNPGGPNGNPPGNPFQWNGAQGSMRILAFMANGLLDFGDDDGFQGYIGGGVGIARTSFDGIRVTDAAPVITDDSDSGFAWQLVAGVRYPLSRNFDIGVKYRFFNQDDVGTNSFYSTSDETDVRSHSALVTLTYNFGSPPPPPVEPPPPPVVTPPPPVEPPPPPPPCEPGPFLVFFDWDQSDIRPDAASVLDAVAAQYQTGRCPTSVMLAGHADRSGSATYNVGLSERRNSSVRAYLASRGVPDGSMSSEAFGEGRPLVDTADGVREQQNRRVEITYGPGM</sequence>
<dbReference type="InterPro" id="IPR050330">
    <property type="entry name" value="Bact_OuterMem_StrucFunc"/>
</dbReference>
<keyword evidence="2" id="KW-0813">Transport</keyword>
<evidence type="ECO:0000259" key="12">
    <source>
        <dbReference type="PROSITE" id="PS51123"/>
    </source>
</evidence>
<evidence type="ECO:0000256" key="11">
    <source>
        <dbReference type="SAM" id="MobiDB-lite"/>
    </source>
</evidence>
<protein>
    <submittedName>
        <fullName evidence="13">Outer membrane protein OmpA-like peptidoglycan-associated protein</fullName>
    </submittedName>
</protein>
<dbReference type="SUPFAM" id="SSF56925">
    <property type="entry name" value="OMPA-like"/>
    <property type="match status" value="1"/>
</dbReference>
<proteinExistence type="predicted"/>
<evidence type="ECO:0000256" key="2">
    <source>
        <dbReference type="ARBA" id="ARBA00022448"/>
    </source>
</evidence>
<dbReference type="Pfam" id="PF00691">
    <property type="entry name" value="OmpA"/>
    <property type="match status" value="1"/>
</dbReference>
<dbReference type="GO" id="GO:0046930">
    <property type="term" value="C:pore complex"/>
    <property type="evidence" value="ECO:0007669"/>
    <property type="project" value="UniProtKB-KW"/>
</dbReference>
<dbReference type="GO" id="GO:0006811">
    <property type="term" value="P:monoatomic ion transport"/>
    <property type="evidence" value="ECO:0007669"/>
    <property type="project" value="UniProtKB-KW"/>
</dbReference>
<evidence type="ECO:0000256" key="4">
    <source>
        <dbReference type="ARBA" id="ARBA00022692"/>
    </source>
</evidence>
<evidence type="ECO:0000313" key="13">
    <source>
        <dbReference type="EMBL" id="RED16033.1"/>
    </source>
</evidence>
<evidence type="ECO:0000256" key="9">
    <source>
        <dbReference type="ARBA" id="ARBA00023237"/>
    </source>
</evidence>
<name>A0A3D9FE56_9SPHN</name>
<keyword evidence="8 10" id="KW-0472">Membrane</keyword>
<keyword evidence="9" id="KW-0998">Cell outer membrane</keyword>
<dbReference type="Gene3D" id="3.30.1330.60">
    <property type="entry name" value="OmpA-like domain"/>
    <property type="match status" value="1"/>
</dbReference>
<dbReference type="PRINTS" id="PR01021">
    <property type="entry name" value="OMPADOMAIN"/>
</dbReference>
<dbReference type="RefSeq" id="WP_116235481.1">
    <property type="nucleotide sequence ID" value="NZ_QRDP01000004.1"/>
</dbReference>
<feature type="region of interest" description="Disordered" evidence="11">
    <location>
        <begin position="238"/>
        <end position="264"/>
    </location>
</feature>
<dbReference type="InterPro" id="IPR036737">
    <property type="entry name" value="OmpA-like_sf"/>
</dbReference>
<evidence type="ECO:0000256" key="5">
    <source>
        <dbReference type="ARBA" id="ARBA00022729"/>
    </source>
</evidence>
<dbReference type="CDD" id="cd07185">
    <property type="entry name" value="OmpA_C-like"/>
    <property type="match status" value="1"/>
</dbReference>
<dbReference type="InterPro" id="IPR006664">
    <property type="entry name" value="OMP_bac"/>
</dbReference>
<dbReference type="EMBL" id="QRDP01000004">
    <property type="protein sequence ID" value="RED16033.1"/>
    <property type="molecule type" value="Genomic_DNA"/>
</dbReference>
<dbReference type="PANTHER" id="PTHR30329">
    <property type="entry name" value="STATOR ELEMENT OF FLAGELLAR MOTOR COMPLEX"/>
    <property type="match status" value="1"/>
</dbReference>
<dbReference type="Gene3D" id="2.40.160.20">
    <property type="match status" value="1"/>
</dbReference>
<keyword evidence="5" id="KW-0732">Signal</keyword>
<dbReference type="InterPro" id="IPR006665">
    <property type="entry name" value="OmpA-like"/>
</dbReference>
<keyword evidence="3" id="KW-1134">Transmembrane beta strand</keyword>
<dbReference type="AlphaFoldDB" id="A0A3D9FE56"/>
<comment type="caution">
    <text evidence="13">The sequence shown here is derived from an EMBL/GenBank/DDBJ whole genome shotgun (WGS) entry which is preliminary data.</text>
</comment>
<keyword evidence="14" id="KW-1185">Reference proteome</keyword>
<dbReference type="PROSITE" id="PS51123">
    <property type="entry name" value="OMPA_2"/>
    <property type="match status" value="1"/>
</dbReference>
<comment type="subcellular location">
    <subcellularLocation>
        <location evidence="1">Cell outer membrane</location>
        <topology evidence="1">Multi-pass membrane protein</topology>
    </subcellularLocation>
</comment>
<feature type="domain" description="OmpA-like" evidence="12">
    <location>
        <begin position="262"/>
        <end position="380"/>
    </location>
</feature>
<evidence type="ECO:0000256" key="10">
    <source>
        <dbReference type="PROSITE-ProRule" id="PRU00473"/>
    </source>
</evidence>
<dbReference type="SUPFAM" id="SSF103088">
    <property type="entry name" value="OmpA-like"/>
    <property type="match status" value="1"/>
</dbReference>
<evidence type="ECO:0000313" key="14">
    <source>
        <dbReference type="Proteomes" id="UP000256310"/>
    </source>
</evidence>
<dbReference type="GO" id="GO:0015288">
    <property type="term" value="F:porin activity"/>
    <property type="evidence" value="ECO:0007669"/>
    <property type="project" value="UniProtKB-KW"/>
</dbReference>
<evidence type="ECO:0000256" key="3">
    <source>
        <dbReference type="ARBA" id="ARBA00022452"/>
    </source>
</evidence>
<evidence type="ECO:0000256" key="7">
    <source>
        <dbReference type="ARBA" id="ARBA00023114"/>
    </source>
</evidence>